<proteinExistence type="predicted"/>
<dbReference type="RefSeq" id="WP_186928565.1">
    <property type="nucleotide sequence ID" value="NZ_JACOOJ010000004.1"/>
</dbReference>
<dbReference type="EMBL" id="JACOOJ010000004">
    <property type="protein sequence ID" value="MBC5631831.1"/>
    <property type="molecule type" value="Genomic_DNA"/>
</dbReference>
<keyword evidence="2" id="KW-1185">Reference proteome</keyword>
<dbReference type="Proteomes" id="UP000651475">
    <property type="component" value="Unassembled WGS sequence"/>
</dbReference>
<evidence type="ECO:0000313" key="2">
    <source>
        <dbReference type="Proteomes" id="UP000651475"/>
    </source>
</evidence>
<accession>A0ABR7DK70</accession>
<evidence type="ECO:0000313" key="1">
    <source>
        <dbReference type="EMBL" id="MBC5631831.1"/>
    </source>
</evidence>
<protein>
    <submittedName>
        <fullName evidence="1">Uncharacterized protein</fullName>
    </submittedName>
</protein>
<reference evidence="1 2" key="1">
    <citation type="submission" date="2020-08" db="EMBL/GenBank/DDBJ databases">
        <title>Genome public.</title>
        <authorList>
            <person name="Liu C."/>
            <person name="Sun Q."/>
        </authorList>
    </citation>
    <scope>NUCLEOTIDE SEQUENCE [LARGE SCALE GENOMIC DNA]</scope>
    <source>
        <strain evidence="1 2">NSJ-79</strain>
    </source>
</reference>
<organism evidence="1 2">
    <name type="scientific">Parabacteroides hominis</name>
    <dbReference type="NCBI Taxonomy" id="2763057"/>
    <lineage>
        <taxon>Bacteria</taxon>
        <taxon>Pseudomonadati</taxon>
        <taxon>Bacteroidota</taxon>
        <taxon>Bacteroidia</taxon>
        <taxon>Bacteroidales</taxon>
        <taxon>Tannerellaceae</taxon>
        <taxon>Parabacteroides</taxon>
    </lineage>
</organism>
<gene>
    <name evidence="1" type="ORF">H8S65_03415</name>
</gene>
<sequence length="64" mass="7401">MHTLSVDTLRVDIFKELINWDQEKLSEVYEYVKNLASKENSETSLLQELLDTSVDYAIKAHKTG</sequence>
<comment type="caution">
    <text evidence="1">The sequence shown here is derived from an EMBL/GenBank/DDBJ whole genome shotgun (WGS) entry which is preliminary data.</text>
</comment>
<name>A0ABR7DK70_9BACT</name>